<dbReference type="KEGG" id="chq:AQ619_01410"/>
<protein>
    <submittedName>
        <fullName evidence="2">Uncharacterized protein</fullName>
    </submittedName>
</protein>
<keyword evidence="1" id="KW-0812">Transmembrane</keyword>
<feature type="transmembrane region" description="Helical" evidence="1">
    <location>
        <begin position="81"/>
        <end position="104"/>
    </location>
</feature>
<feature type="transmembrane region" description="Helical" evidence="1">
    <location>
        <begin position="48"/>
        <end position="69"/>
    </location>
</feature>
<feature type="transmembrane region" description="Helical" evidence="1">
    <location>
        <begin position="140"/>
        <end position="160"/>
    </location>
</feature>
<keyword evidence="1" id="KW-1133">Transmembrane helix</keyword>
<evidence type="ECO:0000313" key="2">
    <source>
        <dbReference type="EMBL" id="ALL12122.1"/>
    </source>
</evidence>
<dbReference type="AlphaFoldDB" id="A0A0N7JH14"/>
<feature type="transmembrane region" description="Helical" evidence="1">
    <location>
        <begin position="116"/>
        <end position="134"/>
    </location>
</feature>
<proteinExistence type="predicted"/>
<gene>
    <name evidence="2" type="ORF">AQ619_01410</name>
</gene>
<dbReference type="RefSeq" id="WP_062143214.1">
    <property type="nucleotide sequence ID" value="NZ_CP013002.1"/>
</dbReference>
<accession>A0A0N7JH14</accession>
<evidence type="ECO:0000256" key="1">
    <source>
        <dbReference type="SAM" id="Phobius"/>
    </source>
</evidence>
<organism evidence="2 3">
    <name type="scientific">Caulobacter henricii</name>
    <dbReference type="NCBI Taxonomy" id="69395"/>
    <lineage>
        <taxon>Bacteria</taxon>
        <taxon>Pseudomonadati</taxon>
        <taxon>Pseudomonadota</taxon>
        <taxon>Alphaproteobacteria</taxon>
        <taxon>Caulobacterales</taxon>
        <taxon>Caulobacteraceae</taxon>
        <taxon>Caulobacter</taxon>
    </lineage>
</organism>
<feature type="transmembrane region" description="Helical" evidence="1">
    <location>
        <begin position="16"/>
        <end position="36"/>
    </location>
</feature>
<evidence type="ECO:0000313" key="3">
    <source>
        <dbReference type="Proteomes" id="UP000056905"/>
    </source>
</evidence>
<dbReference type="Proteomes" id="UP000056905">
    <property type="component" value="Chromosome"/>
</dbReference>
<keyword evidence="1" id="KW-0472">Membrane</keyword>
<sequence length="177" mass="18739">MSTGEILKTRLSEYSALWLASFVLVLAGAGFVSLALGRDLVEVADKVLPVSFALLGVAVVIGVGVTVVSRASLIAKCLVTLLALLLVLPLLWSPVLAVLILATIGRVTIEYSEAYAQFRIIVSQLIYPVVSMVVEGPLVAAVWNAFQIIASIVGFVASALQVWRVVKSWMAGQGTEA</sequence>
<reference evidence="2 3" key="1">
    <citation type="submission" date="2015-10" db="EMBL/GenBank/DDBJ databases">
        <title>Conservation of the essential genome among Caulobacter and Brevundimonas species.</title>
        <authorList>
            <person name="Scott D."/>
            <person name="Ely B."/>
        </authorList>
    </citation>
    <scope>NUCLEOTIDE SEQUENCE [LARGE SCALE GENOMIC DNA]</scope>
    <source>
        <strain evidence="2 3">CB4</strain>
    </source>
</reference>
<name>A0A0N7JH14_9CAUL</name>
<dbReference type="OrthoDB" id="7205231at2"/>
<keyword evidence="3" id="KW-1185">Reference proteome</keyword>
<dbReference type="EMBL" id="CP013002">
    <property type="protein sequence ID" value="ALL12122.1"/>
    <property type="molecule type" value="Genomic_DNA"/>
</dbReference>